<dbReference type="EMBL" id="CP102774">
    <property type="protein sequence ID" value="UZF87225.1"/>
    <property type="molecule type" value="Genomic_DNA"/>
</dbReference>
<protein>
    <submittedName>
        <fullName evidence="7">GNAT family N-acetyltransferase</fullName>
    </submittedName>
</protein>
<dbReference type="AlphaFoldDB" id="A0A9E7ZJY9"/>
<feature type="domain" description="N-acetyltransferase" evidence="6">
    <location>
        <begin position="1"/>
        <end position="166"/>
    </location>
</feature>
<proteinExistence type="predicted"/>
<gene>
    <name evidence="7" type="ORF">NWE54_26360</name>
</gene>
<evidence type="ECO:0000256" key="2">
    <source>
        <dbReference type="ARBA" id="ARBA00022649"/>
    </source>
</evidence>
<comment type="catalytic activity">
    <reaction evidence="5">
        <text>glycyl-tRNA(Gly) + acetyl-CoA = N-acetylglycyl-tRNA(Gly) + CoA + H(+)</text>
        <dbReference type="Rhea" id="RHEA:81867"/>
        <dbReference type="Rhea" id="RHEA-COMP:9683"/>
        <dbReference type="Rhea" id="RHEA-COMP:19766"/>
        <dbReference type="ChEBI" id="CHEBI:15378"/>
        <dbReference type="ChEBI" id="CHEBI:57287"/>
        <dbReference type="ChEBI" id="CHEBI:57288"/>
        <dbReference type="ChEBI" id="CHEBI:78522"/>
        <dbReference type="ChEBI" id="CHEBI:232036"/>
    </reaction>
</comment>
<dbReference type="PANTHER" id="PTHR36449">
    <property type="entry name" value="ACETYLTRANSFERASE-RELATED"/>
    <property type="match status" value="1"/>
</dbReference>
<organism evidence="7">
    <name type="scientific">Bosea sp. NBC_00436</name>
    <dbReference type="NCBI Taxonomy" id="2969620"/>
    <lineage>
        <taxon>Bacteria</taxon>
        <taxon>Pseudomonadati</taxon>
        <taxon>Pseudomonadota</taxon>
        <taxon>Alphaproteobacteria</taxon>
        <taxon>Hyphomicrobiales</taxon>
        <taxon>Boseaceae</taxon>
        <taxon>Bosea</taxon>
    </lineage>
</organism>
<dbReference type="Pfam" id="PF13508">
    <property type="entry name" value="Acetyltransf_7"/>
    <property type="match status" value="1"/>
</dbReference>
<dbReference type="CDD" id="cd04301">
    <property type="entry name" value="NAT_SF"/>
    <property type="match status" value="1"/>
</dbReference>
<keyword evidence="4" id="KW-0012">Acyltransferase</keyword>
<dbReference type="PROSITE" id="PS51186">
    <property type="entry name" value="GNAT"/>
    <property type="match status" value="1"/>
</dbReference>
<reference evidence="7" key="1">
    <citation type="submission" date="2022-08" db="EMBL/GenBank/DDBJ databases">
        <title>Complete Genome Sequences of 2 Bosea sp. soil isolates.</title>
        <authorList>
            <person name="Alvarez Arevalo M."/>
            <person name="Sterndorff E.B."/>
            <person name="Faurdal D."/>
            <person name="Joergensen T.S."/>
            <person name="Weber T."/>
        </authorList>
    </citation>
    <scope>NUCLEOTIDE SEQUENCE</scope>
    <source>
        <strain evidence="7">NBC_00436</strain>
    </source>
</reference>
<dbReference type="PANTHER" id="PTHR36449:SF1">
    <property type="entry name" value="ACETYLTRANSFERASE"/>
    <property type="match status" value="1"/>
</dbReference>
<evidence type="ECO:0000256" key="3">
    <source>
        <dbReference type="ARBA" id="ARBA00022679"/>
    </source>
</evidence>
<accession>A0A9E7ZJY9</accession>
<dbReference type="InterPro" id="IPR000182">
    <property type="entry name" value="GNAT_dom"/>
</dbReference>
<evidence type="ECO:0000313" key="7">
    <source>
        <dbReference type="EMBL" id="UZF87225.1"/>
    </source>
</evidence>
<dbReference type="SUPFAM" id="SSF55729">
    <property type="entry name" value="Acyl-CoA N-acyltransferases (Nat)"/>
    <property type="match status" value="1"/>
</dbReference>
<dbReference type="GO" id="GO:0016747">
    <property type="term" value="F:acyltransferase activity, transferring groups other than amino-acyl groups"/>
    <property type="evidence" value="ECO:0007669"/>
    <property type="project" value="InterPro"/>
</dbReference>
<name>A0A9E7ZJY9_9HYPH</name>
<evidence type="ECO:0000256" key="4">
    <source>
        <dbReference type="ARBA" id="ARBA00023315"/>
    </source>
</evidence>
<evidence type="ECO:0000256" key="1">
    <source>
        <dbReference type="ARBA" id="ARBA00022491"/>
    </source>
</evidence>
<keyword evidence="2" id="KW-1277">Toxin-antitoxin system</keyword>
<keyword evidence="3" id="KW-0808">Transferase</keyword>
<dbReference type="Gene3D" id="3.40.630.30">
    <property type="match status" value="1"/>
</dbReference>
<dbReference type="InterPro" id="IPR016181">
    <property type="entry name" value="Acyl_CoA_acyltransferase"/>
</dbReference>
<sequence length="166" mass="17826">MTLSAPVPLADHHELTGFNSGVVELDDWLVKRARSNQANGASRTFVLCEGNRVMGYYALASGAVTPAEAPGKIRRNMPDPIPFAVLGRLAIDTTFQGNGIGRAMVRDAGLRLLQAAEILGIRGLLVHALSEDAKAFYLALGFTPSPLDPMMLMVTLRDLTAAVRPR</sequence>
<evidence type="ECO:0000256" key="5">
    <source>
        <dbReference type="ARBA" id="ARBA00049880"/>
    </source>
</evidence>
<evidence type="ECO:0000259" key="6">
    <source>
        <dbReference type="PROSITE" id="PS51186"/>
    </source>
</evidence>
<keyword evidence="1" id="KW-0678">Repressor</keyword>